<geneLocation type="plasmid" evidence="2 3">
    <name>unnamed1</name>
</geneLocation>
<name>A0AAX3LUG4_9RHOB</name>
<dbReference type="Proteomes" id="UP001210770">
    <property type="component" value="Plasmid unnamed1"/>
</dbReference>
<dbReference type="InterPro" id="IPR018511">
    <property type="entry name" value="Hemolysin-typ_Ca-bd_CS"/>
</dbReference>
<sequence length="413" mass="44405">MPDVFMKGISLMATATVLVPTTMPDLSVWYGDIVLATSSRIIIDDGQGRRAEYTGSFSYTSYSYEVYGTLDTVEEFRNGAKIYSVDNIGADAYQMYQAVMVYSDADLAARILLNGSDDISGSSGADIISSYAGNDVIRGLGGNDKLYGMSGNDTIDGGAGTDSALYAGSSSNFKLTLSASNVVIEDKRVGREGVDQLKDVEFLEFGETGQTINLAQLDGPAGLSEEAFESFIELYIAYFNRAPDAIGLNFWGTAYANGTTLEEIASLFIDQEETREAYPASLTNEEFAAAVYNNVLGRVPDQEGFDFWVDVLNSGTQGRDQFILSVLGGVQDESPDRVYLDSKIDVGAYFAVHKGMSDVVNASAAMDLIDGTDEGVGNAVSAIDSFYQDAIDPYNGEFILQLVGVLDNPFDLS</sequence>
<dbReference type="SUPFAM" id="SSF51120">
    <property type="entry name" value="beta-Roll"/>
    <property type="match status" value="1"/>
</dbReference>
<evidence type="ECO:0000259" key="1">
    <source>
        <dbReference type="Pfam" id="PF13946"/>
    </source>
</evidence>
<dbReference type="InterPro" id="IPR038255">
    <property type="entry name" value="PBS_linker_sf"/>
</dbReference>
<protein>
    <submittedName>
        <fullName evidence="2">DUF4214 domain-containing protein</fullName>
    </submittedName>
</protein>
<dbReference type="Gene3D" id="2.150.10.10">
    <property type="entry name" value="Serralysin-like metalloprotease, C-terminal"/>
    <property type="match status" value="1"/>
</dbReference>
<dbReference type="InterPro" id="IPR025282">
    <property type="entry name" value="DUF4214"/>
</dbReference>
<dbReference type="PRINTS" id="PR00313">
    <property type="entry name" value="CABNDNGRPT"/>
</dbReference>
<evidence type="ECO:0000313" key="3">
    <source>
        <dbReference type="Proteomes" id="UP001210770"/>
    </source>
</evidence>
<dbReference type="GO" id="GO:0005509">
    <property type="term" value="F:calcium ion binding"/>
    <property type="evidence" value="ECO:0007669"/>
    <property type="project" value="InterPro"/>
</dbReference>
<dbReference type="AlphaFoldDB" id="A0AAX3LUG4"/>
<proteinExistence type="predicted"/>
<dbReference type="InterPro" id="IPR001343">
    <property type="entry name" value="Hemolysn_Ca-bd"/>
</dbReference>
<dbReference type="Pfam" id="PF00353">
    <property type="entry name" value="HemolysinCabind"/>
    <property type="match status" value="1"/>
</dbReference>
<dbReference type="Pfam" id="PF13946">
    <property type="entry name" value="DUF4214"/>
    <property type="match status" value="1"/>
</dbReference>
<accession>A0AAX3LUG4</accession>
<dbReference type="PROSITE" id="PS00330">
    <property type="entry name" value="HEMOLYSIN_CALCIUM"/>
    <property type="match status" value="1"/>
</dbReference>
<dbReference type="RefSeq" id="WP_271690078.1">
    <property type="nucleotide sequence ID" value="NZ_CP116424.1"/>
</dbReference>
<reference evidence="2" key="1">
    <citation type="submission" date="2023-01" db="EMBL/GenBank/DDBJ databases">
        <title>Comparative genomic analysis of cold water coral derived Sulfitobacter faviae: insights into their metabolism and habitat adaptation.</title>
        <authorList>
            <person name="Guo Y."/>
            <person name="Lin S."/>
            <person name="Huang Z."/>
            <person name="Tang K."/>
            <person name="Wang X."/>
        </authorList>
    </citation>
    <scope>NUCLEOTIDE SEQUENCE</scope>
    <source>
        <strain evidence="2">SCSIO W_1865</strain>
        <plasmid evidence="2">unnamed1</plasmid>
    </source>
</reference>
<dbReference type="EMBL" id="CP116424">
    <property type="protein sequence ID" value="WCE71938.1"/>
    <property type="molecule type" value="Genomic_DNA"/>
</dbReference>
<keyword evidence="2" id="KW-0614">Plasmid</keyword>
<gene>
    <name evidence="2" type="ORF">PL336_16930</name>
</gene>
<feature type="domain" description="DUF4214" evidence="1">
    <location>
        <begin position="265"/>
        <end position="325"/>
    </location>
</feature>
<organism evidence="2 3">
    <name type="scientific">Sulfitobacter faviae</name>
    <dbReference type="NCBI Taxonomy" id="1775881"/>
    <lineage>
        <taxon>Bacteria</taxon>
        <taxon>Pseudomonadati</taxon>
        <taxon>Pseudomonadota</taxon>
        <taxon>Alphaproteobacteria</taxon>
        <taxon>Rhodobacterales</taxon>
        <taxon>Roseobacteraceae</taxon>
        <taxon>Sulfitobacter</taxon>
    </lineage>
</organism>
<dbReference type="InterPro" id="IPR011049">
    <property type="entry name" value="Serralysin-like_metalloprot_C"/>
</dbReference>
<evidence type="ECO:0000313" key="2">
    <source>
        <dbReference type="EMBL" id="WCE71938.1"/>
    </source>
</evidence>
<dbReference type="Gene3D" id="1.10.3130.20">
    <property type="entry name" value="Phycobilisome linker domain"/>
    <property type="match status" value="1"/>
</dbReference>